<dbReference type="InterPro" id="IPR008011">
    <property type="entry name" value="Complex1_LYR_dom"/>
</dbReference>
<dbReference type="AlphaFoldDB" id="A0A6A4S8R3"/>
<evidence type="ECO:0000259" key="2">
    <source>
        <dbReference type="Pfam" id="PF05347"/>
    </source>
</evidence>
<accession>A0A6A4S8R3</accession>
<gene>
    <name evidence="3" type="ORF">F2P81_019695</name>
</gene>
<evidence type="ECO:0000256" key="1">
    <source>
        <dbReference type="SAM" id="Phobius"/>
    </source>
</evidence>
<organism evidence="3 4">
    <name type="scientific">Scophthalmus maximus</name>
    <name type="common">Turbot</name>
    <name type="synonym">Psetta maxima</name>
    <dbReference type="NCBI Taxonomy" id="52904"/>
    <lineage>
        <taxon>Eukaryota</taxon>
        <taxon>Metazoa</taxon>
        <taxon>Chordata</taxon>
        <taxon>Craniata</taxon>
        <taxon>Vertebrata</taxon>
        <taxon>Euteleostomi</taxon>
        <taxon>Actinopterygii</taxon>
        <taxon>Neopterygii</taxon>
        <taxon>Teleostei</taxon>
        <taxon>Neoteleostei</taxon>
        <taxon>Acanthomorphata</taxon>
        <taxon>Carangaria</taxon>
        <taxon>Pleuronectiformes</taxon>
        <taxon>Pleuronectoidei</taxon>
        <taxon>Scophthalmidae</taxon>
        <taxon>Scophthalmus</taxon>
    </lineage>
</organism>
<dbReference type="Pfam" id="PF05347">
    <property type="entry name" value="Complex1_LYR"/>
    <property type="match status" value="1"/>
</dbReference>
<sequence>MAASARTQVMSLYRMMLRESSKFPSYNYRFCKVRCDFIAFSFLNTTTWTLQYTTLFIFIFIFISSVDDNNNLVGLATAAMIHHELLTEPVV</sequence>
<dbReference type="Proteomes" id="UP000438429">
    <property type="component" value="Unassembled WGS sequence"/>
</dbReference>
<feature type="transmembrane region" description="Helical" evidence="1">
    <location>
        <begin position="37"/>
        <end position="63"/>
    </location>
</feature>
<proteinExistence type="predicted"/>
<keyword evidence="1" id="KW-0812">Transmembrane</keyword>
<evidence type="ECO:0000313" key="4">
    <source>
        <dbReference type="Proteomes" id="UP000438429"/>
    </source>
</evidence>
<evidence type="ECO:0000313" key="3">
    <source>
        <dbReference type="EMBL" id="KAF0028608.1"/>
    </source>
</evidence>
<name>A0A6A4S8R3_SCOMX</name>
<keyword evidence="1" id="KW-1133">Transmembrane helix</keyword>
<keyword evidence="1" id="KW-0472">Membrane</keyword>
<feature type="domain" description="Complex 1 LYR protein" evidence="2">
    <location>
        <begin position="8"/>
        <end position="29"/>
    </location>
</feature>
<dbReference type="EMBL" id="VEVO01000017">
    <property type="protein sequence ID" value="KAF0028608.1"/>
    <property type="molecule type" value="Genomic_DNA"/>
</dbReference>
<reference evidence="3 4" key="1">
    <citation type="submission" date="2019-06" db="EMBL/GenBank/DDBJ databases">
        <title>Draft genomes of female and male turbot (Scophthalmus maximus).</title>
        <authorList>
            <person name="Xu H."/>
            <person name="Xu X.-W."/>
            <person name="Shao C."/>
            <person name="Chen S."/>
        </authorList>
    </citation>
    <scope>NUCLEOTIDE SEQUENCE [LARGE SCALE GENOMIC DNA]</scope>
    <source>
        <strain evidence="3">Ysfricsl-2016a</strain>
        <tissue evidence="3">Blood</tissue>
    </source>
</reference>
<protein>
    <recommendedName>
        <fullName evidence="2">Complex 1 LYR protein domain-containing protein</fullName>
    </recommendedName>
</protein>
<comment type="caution">
    <text evidence="3">The sequence shown here is derived from an EMBL/GenBank/DDBJ whole genome shotgun (WGS) entry which is preliminary data.</text>
</comment>